<protein>
    <submittedName>
        <fullName evidence="2">Secreted protein</fullName>
    </submittedName>
</protein>
<dbReference type="AlphaFoldDB" id="A0A0M3IPC5"/>
<organism evidence="1 2">
    <name type="scientific">Ascaris lumbricoides</name>
    <name type="common">Giant roundworm</name>
    <dbReference type="NCBI Taxonomy" id="6252"/>
    <lineage>
        <taxon>Eukaryota</taxon>
        <taxon>Metazoa</taxon>
        <taxon>Ecdysozoa</taxon>
        <taxon>Nematoda</taxon>
        <taxon>Chromadorea</taxon>
        <taxon>Rhabditida</taxon>
        <taxon>Spirurina</taxon>
        <taxon>Ascaridomorpha</taxon>
        <taxon>Ascaridoidea</taxon>
        <taxon>Ascarididae</taxon>
        <taxon>Ascaris</taxon>
    </lineage>
</organism>
<accession>A0A0M3IPC5</accession>
<evidence type="ECO:0000313" key="1">
    <source>
        <dbReference type="Proteomes" id="UP000036681"/>
    </source>
</evidence>
<proteinExistence type="predicted"/>
<sequence length="134" mass="14030">MSYNLLSFRFLSIQASAKKSFINAVGEALFCAFFSRGFETGFFLAGAMSSSSESAPLSKKSSTVTCGESGFVCFLTGLIALESVSSIDRLFGGTTSSSSFTSPRLSTIFLFFGAGITSWTSSSSSSSSLISSTE</sequence>
<name>A0A0M3IPC5_ASCLU</name>
<evidence type="ECO:0000313" key="2">
    <source>
        <dbReference type="WBParaSite" id="ALUE_0002060301-mRNA-1"/>
    </source>
</evidence>
<dbReference type="WBParaSite" id="ALUE_0002060301-mRNA-1">
    <property type="protein sequence ID" value="ALUE_0002060301-mRNA-1"/>
    <property type="gene ID" value="ALUE_0002060301"/>
</dbReference>
<dbReference type="Proteomes" id="UP000036681">
    <property type="component" value="Unplaced"/>
</dbReference>
<keyword evidence="1" id="KW-1185">Reference proteome</keyword>
<reference evidence="2" key="1">
    <citation type="submission" date="2017-02" db="UniProtKB">
        <authorList>
            <consortium name="WormBaseParasite"/>
        </authorList>
    </citation>
    <scope>IDENTIFICATION</scope>
</reference>